<protein>
    <recommendedName>
        <fullName evidence="10">Hexosyltransferase</fullName>
        <ecNumber evidence="10">2.4.1.-</ecNumber>
    </recommendedName>
</protein>
<dbReference type="GO" id="GO:0000139">
    <property type="term" value="C:Golgi membrane"/>
    <property type="evidence" value="ECO:0007669"/>
    <property type="project" value="UniProtKB-SubCell"/>
</dbReference>
<evidence type="ECO:0000256" key="8">
    <source>
        <dbReference type="ARBA" id="ARBA00023034"/>
    </source>
</evidence>
<dbReference type="EC" id="2.4.1.-" evidence="10"/>
<evidence type="ECO:0000256" key="6">
    <source>
        <dbReference type="ARBA" id="ARBA00022968"/>
    </source>
</evidence>
<evidence type="ECO:0000256" key="1">
    <source>
        <dbReference type="ARBA" id="ARBA00004323"/>
    </source>
</evidence>
<dbReference type="PANTHER" id="PTHR11214">
    <property type="entry name" value="BETA-1,3-N-ACETYLGLUCOSAMINYLTRANSFERASE"/>
    <property type="match status" value="1"/>
</dbReference>
<proteinExistence type="inferred from homology"/>
<evidence type="ECO:0000256" key="10">
    <source>
        <dbReference type="RuleBase" id="RU363063"/>
    </source>
</evidence>
<evidence type="ECO:0000256" key="7">
    <source>
        <dbReference type="ARBA" id="ARBA00022989"/>
    </source>
</evidence>
<evidence type="ECO:0000256" key="11">
    <source>
        <dbReference type="SAM" id="SignalP"/>
    </source>
</evidence>
<dbReference type="GO" id="GO:0008378">
    <property type="term" value="F:galactosyltransferase activity"/>
    <property type="evidence" value="ECO:0007669"/>
    <property type="project" value="TreeGrafter"/>
</dbReference>
<keyword evidence="8 10" id="KW-0333">Golgi apparatus</keyword>
<keyword evidence="11" id="KW-0732">Signal</keyword>
<name>A0A7S1S620_ALECA</name>
<dbReference type="InterPro" id="IPR002659">
    <property type="entry name" value="Glyco_trans_31"/>
</dbReference>
<comment type="similarity">
    <text evidence="2 10">Belongs to the glycosyltransferase 31 family.</text>
</comment>
<reference evidence="12" key="1">
    <citation type="submission" date="2021-01" db="EMBL/GenBank/DDBJ databases">
        <authorList>
            <person name="Corre E."/>
            <person name="Pelletier E."/>
            <person name="Niang G."/>
            <person name="Scheremetjew M."/>
            <person name="Finn R."/>
            <person name="Kale V."/>
            <person name="Holt S."/>
            <person name="Cochrane G."/>
            <person name="Meng A."/>
            <person name="Brown T."/>
            <person name="Cohen L."/>
        </authorList>
    </citation>
    <scope>NUCLEOTIDE SEQUENCE</scope>
    <source>
        <strain evidence="12">OF101</strain>
    </source>
</reference>
<feature type="chain" id="PRO_5030942328" description="Hexosyltransferase" evidence="11">
    <location>
        <begin position="24"/>
        <end position="330"/>
    </location>
</feature>
<keyword evidence="3 10" id="KW-0328">Glycosyltransferase</keyword>
<keyword evidence="5" id="KW-0812">Transmembrane</keyword>
<dbReference type="PANTHER" id="PTHR11214:SF3">
    <property type="entry name" value="BETA-1,3-GALACTOSYLTRANSFERASE 6"/>
    <property type="match status" value="1"/>
</dbReference>
<keyword evidence="4" id="KW-0808">Transferase</keyword>
<dbReference type="Pfam" id="PF01762">
    <property type="entry name" value="Galactosyl_T"/>
    <property type="match status" value="1"/>
</dbReference>
<accession>A0A7S1S620</accession>
<organism evidence="12">
    <name type="scientific">Alexandrium catenella</name>
    <name type="common">Red tide dinoflagellate</name>
    <name type="synonym">Gonyaulax catenella</name>
    <dbReference type="NCBI Taxonomy" id="2925"/>
    <lineage>
        <taxon>Eukaryota</taxon>
        <taxon>Sar</taxon>
        <taxon>Alveolata</taxon>
        <taxon>Dinophyceae</taxon>
        <taxon>Gonyaulacales</taxon>
        <taxon>Pyrocystaceae</taxon>
        <taxon>Alexandrium</taxon>
    </lineage>
</organism>
<keyword evidence="9" id="KW-0472">Membrane</keyword>
<evidence type="ECO:0000256" key="3">
    <source>
        <dbReference type="ARBA" id="ARBA00022676"/>
    </source>
</evidence>
<evidence type="ECO:0000256" key="5">
    <source>
        <dbReference type="ARBA" id="ARBA00022692"/>
    </source>
</evidence>
<evidence type="ECO:0000256" key="2">
    <source>
        <dbReference type="ARBA" id="ARBA00008661"/>
    </source>
</evidence>
<sequence>MRRSLSAPLLLALVLALAGPCASLRLGDQAAPGSLPAGGANAAAAANATVEKQRLKVVVMVMTAPGAFEWRQLVRKHWQEQARDVQLVGKPVDVVMRFAVGKAPKLPGNMLTAWESTTFGDMAILDVQDGVKEAHSEGQHGGKIWYLFKWALEQFPDADLYFKQDDDNIVNWRIALPTMLDHAWRKPHTLPLERVYMGRLQFEEPGIPCGMGELYGFSKDVVTYGTAFTKPEIMTEDVFTCNWVKGMELWIGEWAVDRGGLLSWPAYENAWIHPVKEKEVYESCFQNLDGCVVEYQWGDHQNITFRWLPDVQAAQLWLAQNSTAKQEVNL</sequence>
<gene>
    <name evidence="12" type="ORF">ACAT0790_LOCUS61841</name>
</gene>
<evidence type="ECO:0000256" key="4">
    <source>
        <dbReference type="ARBA" id="ARBA00022679"/>
    </source>
</evidence>
<feature type="signal peptide" evidence="11">
    <location>
        <begin position="1"/>
        <end position="23"/>
    </location>
</feature>
<evidence type="ECO:0000256" key="9">
    <source>
        <dbReference type="ARBA" id="ARBA00023136"/>
    </source>
</evidence>
<keyword evidence="7" id="KW-1133">Transmembrane helix</keyword>
<evidence type="ECO:0000313" key="12">
    <source>
        <dbReference type="EMBL" id="CAD9185067.1"/>
    </source>
</evidence>
<dbReference type="AlphaFoldDB" id="A0A7S1S620"/>
<keyword evidence="6" id="KW-0735">Signal-anchor</keyword>
<comment type="subcellular location">
    <subcellularLocation>
        <location evidence="1 10">Golgi apparatus membrane</location>
        <topology evidence="1 10">Single-pass type II membrane protein</topology>
    </subcellularLocation>
</comment>
<dbReference type="EMBL" id="HBGE01103760">
    <property type="protein sequence ID" value="CAD9185067.1"/>
    <property type="molecule type" value="Transcribed_RNA"/>
</dbReference>